<dbReference type="GO" id="GO:0005886">
    <property type="term" value="C:plasma membrane"/>
    <property type="evidence" value="ECO:0007669"/>
    <property type="project" value="UniProtKB-SubCell"/>
</dbReference>
<keyword evidence="6 9" id="KW-1133">Transmembrane helix</keyword>
<dbReference type="RefSeq" id="WP_066644226.1">
    <property type="nucleotide sequence ID" value="NZ_VWXL01000108.1"/>
</dbReference>
<feature type="domain" description="Tripartite ATP-independent periplasmic transporters DctQ component" evidence="10">
    <location>
        <begin position="26"/>
        <end position="155"/>
    </location>
</feature>
<dbReference type="OrthoDB" id="9814265at2"/>
<keyword evidence="5 9" id="KW-0812">Transmembrane</keyword>
<reference evidence="11 12" key="1">
    <citation type="submission" date="2019-09" db="EMBL/GenBank/DDBJ databases">
        <title>Genome sequence of Clostridium sp. EA1.</title>
        <authorList>
            <person name="Poehlein A."/>
            <person name="Bengelsdorf F.R."/>
            <person name="Daniel R."/>
        </authorList>
    </citation>
    <scope>NUCLEOTIDE SEQUENCE [LARGE SCALE GENOMIC DNA]</scope>
    <source>
        <strain evidence="11 12">EA1</strain>
    </source>
</reference>
<evidence type="ECO:0000256" key="5">
    <source>
        <dbReference type="ARBA" id="ARBA00022692"/>
    </source>
</evidence>
<dbReference type="GO" id="GO:0015740">
    <property type="term" value="P:C4-dicarboxylate transport"/>
    <property type="evidence" value="ECO:0007669"/>
    <property type="project" value="TreeGrafter"/>
</dbReference>
<sequence length="168" mass="18872">MNTLISIKKVVDKVMEWCCVIILAFMTVLVTYQVITRYFFNKPSAFSEILAQNLFVWLVMFGSAYVFGLREHLAITILKDKMSGAPRLAVEILTEIVIAAFAWTVMIVGGYGGAMKQMTTLDAALQIPVGWIYSAIPFCGIIILFYVIYNVISLVHQYRAPSAEVESR</sequence>
<feature type="transmembrane region" description="Helical" evidence="9">
    <location>
        <begin position="131"/>
        <end position="152"/>
    </location>
</feature>
<dbReference type="GO" id="GO:0022857">
    <property type="term" value="F:transmembrane transporter activity"/>
    <property type="evidence" value="ECO:0007669"/>
    <property type="project" value="TreeGrafter"/>
</dbReference>
<keyword evidence="12" id="KW-1185">Reference proteome</keyword>
<comment type="caution">
    <text evidence="11">The sequence shown here is derived from an EMBL/GenBank/DDBJ whole genome shotgun (WGS) entry which is preliminary data.</text>
</comment>
<dbReference type="EMBL" id="VWXL01000108">
    <property type="protein sequence ID" value="MVB12944.1"/>
    <property type="molecule type" value="Genomic_DNA"/>
</dbReference>
<comment type="subcellular location">
    <subcellularLocation>
        <location evidence="1">Cell inner membrane</location>
        <topology evidence="1">Multi-pass membrane protein</topology>
    </subcellularLocation>
</comment>
<accession>A0A6N8I4G7</accession>
<evidence type="ECO:0000256" key="4">
    <source>
        <dbReference type="ARBA" id="ARBA00022519"/>
    </source>
</evidence>
<keyword evidence="3" id="KW-1003">Cell membrane</keyword>
<dbReference type="PANTHER" id="PTHR35011:SF2">
    <property type="entry name" value="2,3-DIKETO-L-GULONATE TRAP TRANSPORTER SMALL PERMEASE PROTEIN YIAM"/>
    <property type="match status" value="1"/>
</dbReference>
<evidence type="ECO:0000313" key="11">
    <source>
        <dbReference type="EMBL" id="MVB12944.1"/>
    </source>
</evidence>
<organism evidence="11 12">
    <name type="scientific">Caproicibacter fermentans</name>
    <dbReference type="NCBI Taxonomy" id="2576756"/>
    <lineage>
        <taxon>Bacteria</taxon>
        <taxon>Bacillati</taxon>
        <taxon>Bacillota</taxon>
        <taxon>Clostridia</taxon>
        <taxon>Eubacteriales</taxon>
        <taxon>Acutalibacteraceae</taxon>
        <taxon>Caproicibacter</taxon>
    </lineage>
</organism>
<dbReference type="Proteomes" id="UP000469440">
    <property type="component" value="Unassembled WGS sequence"/>
</dbReference>
<evidence type="ECO:0000256" key="2">
    <source>
        <dbReference type="ARBA" id="ARBA00022448"/>
    </source>
</evidence>
<evidence type="ECO:0000313" key="12">
    <source>
        <dbReference type="Proteomes" id="UP000469440"/>
    </source>
</evidence>
<keyword evidence="4" id="KW-0997">Cell inner membrane</keyword>
<dbReference type="InterPro" id="IPR007387">
    <property type="entry name" value="TRAP_DctQ"/>
</dbReference>
<evidence type="ECO:0000256" key="8">
    <source>
        <dbReference type="ARBA" id="ARBA00038436"/>
    </source>
</evidence>
<dbReference type="AlphaFoldDB" id="A0A6N8I4G7"/>
<dbReference type="InterPro" id="IPR055348">
    <property type="entry name" value="DctQ"/>
</dbReference>
<keyword evidence="2" id="KW-0813">Transport</keyword>
<comment type="similarity">
    <text evidence="8">Belongs to the TRAP transporter small permease family.</text>
</comment>
<keyword evidence="7 9" id="KW-0472">Membrane</keyword>
<dbReference type="PANTHER" id="PTHR35011">
    <property type="entry name" value="2,3-DIKETO-L-GULONATE TRAP TRANSPORTER SMALL PERMEASE PROTEIN YIAM"/>
    <property type="match status" value="1"/>
</dbReference>
<proteinExistence type="inferred from homology"/>
<dbReference type="Pfam" id="PF04290">
    <property type="entry name" value="DctQ"/>
    <property type="match status" value="1"/>
</dbReference>
<protein>
    <submittedName>
        <fullName evidence="11">Sialic acid TRAP transporter small permease protein SiaQ</fullName>
    </submittedName>
</protein>
<evidence type="ECO:0000256" key="9">
    <source>
        <dbReference type="SAM" id="Phobius"/>
    </source>
</evidence>
<evidence type="ECO:0000256" key="3">
    <source>
        <dbReference type="ARBA" id="ARBA00022475"/>
    </source>
</evidence>
<evidence type="ECO:0000256" key="7">
    <source>
        <dbReference type="ARBA" id="ARBA00023136"/>
    </source>
</evidence>
<feature type="transmembrane region" description="Helical" evidence="9">
    <location>
        <begin position="50"/>
        <end position="67"/>
    </location>
</feature>
<evidence type="ECO:0000259" key="10">
    <source>
        <dbReference type="Pfam" id="PF04290"/>
    </source>
</evidence>
<evidence type="ECO:0000256" key="6">
    <source>
        <dbReference type="ARBA" id="ARBA00022989"/>
    </source>
</evidence>
<name>A0A6N8I4G7_9FIRM</name>
<gene>
    <name evidence="11" type="primary">siaQ</name>
    <name evidence="11" type="ORF">CAFE_36960</name>
</gene>
<evidence type="ECO:0000256" key="1">
    <source>
        <dbReference type="ARBA" id="ARBA00004429"/>
    </source>
</evidence>
<feature type="transmembrane region" description="Helical" evidence="9">
    <location>
        <begin position="14"/>
        <end position="35"/>
    </location>
</feature>
<feature type="transmembrane region" description="Helical" evidence="9">
    <location>
        <begin position="88"/>
        <end position="111"/>
    </location>
</feature>